<dbReference type="HOGENOM" id="CLU_1908951_0_0_1"/>
<reference evidence="5 7" key="2">
    <citation type="journal article" date="2013" name="Nature">
        <title>Insights into bilaterian evolution from three spiralian genomes.</title>
        <authorList>
            <person name="Simakov O."/>
            <person name="Marletaz F."/>
            <person name="Cho S.J."/>
            <person name="Edsinger-Gonzales E."/>
            <person name="Havlak P."/>
            <person name="Hellsten U."/>
            <person name="Kuo D.H."/>
            <person name="Larsson T."/>
            <person name="Lv J."/>
            <person name="Arendt D."/>
            <person name="Savage R."/>
            <person name="Osoegawa K."/>
            <person name="de Jong P."/>
            <person name="Grimwood J."/>
            <person name="Chapman J.A."/>
            <person name="Shapiro H."/>
            <person name="Aerts A."/>
            <person name="Otillar R.P."/>
            <person name="Terry A.Y."/>
            <person name="Boore J.L."/>
            <person name="Grigoriev I.V."/>
            <person name="Lindberg D.R."/>
            <person name="Seaver E.C."/>
            <person name="Weisblat D.A."/>
            <person name="Putnam N.H."/>
            <person name="Rokhsar D.S."/>
        </authorList>
    </citation>
    <scope>NUCLEOTIDE SEQUENCE</scope>
</reference>
<gene>
    <name evidence="6" type="primary">20210713</name>
    <name evidence="5" type="ORF">HELRODRAFT_187901</name>
</gene>
<dbReference type="EMBL" id="AMQM01000180">
    <property type="status" value="NOT_ANNOTATED_CDS"/>
    <property type="molecule type" value="Genomic_DNA"/>
</dbReference>
<reference evidence="6" key="3">
    <citation type="submission" date="2015-06" db="UniProtKB">
        <authorList>
            <consortium name="EnsemblMetazoa"/>
        </authorList>
    </citation>
    <scope>IDENTIFICATION</scope>
</reference>
<dbReference type="SUPFAM" id="SSF50729">
    <property type="entry name" value="PH domain-like"/>
    <property type="match status" value="1"/>
</dbReference>
<dbReference type="SUPFAM" id="SSF50044">
    <property type="entry name" value="SH3-domain"/>
    <property type="match status" value="1"/>
</dbReference>
<dbReference type="GeneID" id="20210713"/>
<dbReference type="GO" id="GO:0005085">
    <property type="term" value="F:guanyl-nucleotide exchange factor activity"/>
    <property type="evidence" value="ECO:0007669"/>
    <property type="project" value="InterPro"/>
</dbReference>
<dbReference type="InterPro" id="IPR036028">
    <property type="entry name" value="SH3-like_dom_sf"/>
</dbReference>
<dbReference type="RefSeq" id="XP_009009228.1">
    <property type="nucleotide sequence ID" value="XM_009010980.1"/>
</dbReference>
<dbReference type="PANTHER" id="PTHR12845">
    <property type="entry name" value="GUANINE NUCLEOTIDE EXCHANGE FACTOR"/>
    <property type="match status" value="1"/>
</dbReference>
<dbReference type="AlphaFoldDB" id="T1FPG6"/>
<name>T1FPG6_HELRO</name>
<dbReference type="InterPro" id="IPR001452">
    <property type="entry name" value="SH3_domain"/>
</dbReference>
<evidence type="ECO:0000256" key="1">
    <source>
        <dbReference type="ARBA" id="ARBA00022443"/>
    </source>
</evidence>
<dbReference type="OrthoDB" id="27593at2759"/>
<feature type="domain" description="PH" evidence="4">
    <location>
        <begin position="1"/>
        <end position="39"/>
    </location>
</feature>
<dbReference type="SMART" id="SM00326">
    <property type="entry name" value="SH3"/>
    <property type="match status" value="1"/>
</dbReference>
<dbReference type="CTD" id="20210713"/>
<dbReference type="InterPro" id="IPR047271">
    <property type="entry name" value="Ephexin-like"/>
</dbReference>
<dbReference type="EnsemblMetazoa" id="HelroT187901">
    <property type="protein sequence ID" value="HelroP187901"/>
    <property type="gene ID" value="HelroG187901"/>
</dbReference>
<evidence type="ECO:0000259" key="4">
    <source>
        <dbReference type="PROSITE" id="PS50003"/>
    </source>
</evidence>
<dbReference type="InParanoid" id="T1FPG6"/>
<dbReference type="eggNOG" id="KOG3523">
    <property type="taxonomic scope" value="Eukaryota"/>
</dbReference>
<protein>
    <recommendedName>
        <fullName evidence="8">SH3 domain-containing protein</fullName>
    </recommendedName>
</protein>
<evidence type="ECO:0000313" key="6">
    <source>
        <dbReference type="EnsemblMetazoa" id="HelroP187901"/>
    </source>
</evidence>
<accession>T1FPG6</accession>
<keyword evidence="1 2" id="KW-0728">SH3 domain</keyword>
<dbReference type="Proteomes" id="UP000015101">
    <property type="component" value="Unassembled WGS sequence"/>
</dbReference>
<feature type="domain" description="SH3" evidence="3">
    <location>
        <begin position="48"/>
        <end position="109"/>
    </location>
</feature>
<sequence>MMKFFFYIHIQSLDEPFVFSCNAESERLRWIQVLNGDAGNNNHSYSPNNCVQVCAISCHVPRQLDELDVQAGDFLNLSLAFVDGWCEGERIRDGRRGWFKKECVRLVENEHVKMRNEQTRERFLTHTQPDDNK</sequence>
<dbReference type="PROSITE" id="PS50003">
    <property type="entry name" value="PH_DOMAIN"/>
    <property type="match status" value="1"/>
</dbReference>
<evidence type="ECO:0000313" key="7">
    <source>
        <dbReference type="Proteomes" id="UP000015101"/>
    </source>
</evidence>
<proteinExistence type="predicted"/>
<organism evidence="6 7">
    <name type="scientific">Helobdella robusta</name>
    <name type="common">Californian leech</name>
    <dbReference type="NCBI Taxonomy" id="6412"/>
    <lineage>
        <taxon>Eukaryota</taxon>
        <taxon>Metazoa</taxon>
        <taxon>Spiralia</taxon>
        <taxon>Lophotrochozoa</taxon>
        <taxon>Annelida</taxon>
        <taxon>Clitellata</taxon>
        <taxon>Hirudinea</taxon>
        <taxon>Rhynchobdellida</taxon>
        <taxon>Glossiphoniidae</taxon>
        <taxon>Helobdella</taxon>
    </lineage>
</organism>
<evidence type="ECO:0000259" key="3">
    <source>
        <dbReference type="PROSITE" id="PS50002"/>
    </source>
</evidence>
<dbReference type="InterPro" id="IPR001849">
    <property type="entry name" value="PH_domain"/>
</dbReference>
<keyword evidence="7" id="KW-1185">Reference proteome</keyword>
<dbReference type="EMBL" id="KB095811">
    <property type="protein sequence ID" value="ESO12508.1"/>
    <property type="molecule type" value="Genomic_DNA"/>
</dbReference>
<evidence type="ECO:0008006" key="8">
    <source>
        <dbReference type="Google" id="ProtNLM"/>
    </source>
</evidence>
<evidence type="ECO:0000256" key="2">
    <source>
        <dbReference type="PROSITE-ProRule" id="PRU00192"/>
    </source>
</evidence>
<dbReference type="Gene3D" id="2.30.30.40">
    <property type="entry name" value="SH3 Domains"/>
    <property type="match status" value="1"/>
</dbReference>
<evidence type="ECO:0000313" key="5">
    <source>
        <dbReference type="EMBL" id="ESO12508.1"/>
    </source>
</evidence>
<dbReference type="PROSITE" id="PS50002">
    <property type="entry name" value="SH3"/>
    <property type="match status" value="1"/>
</dbReference>
<dbReference type="STRING" id="6412.T1FPG6"/>
<dbReference type="PANTHER" id="PTHR12845:SF5">
    <property type="entry name" value="EPHEXIN, ISOFORM D"/>
    <property type="match status" value="1"/>
</dbReference>
<dbReference type="KEGG" id="hro:HELRODRAFT_187901"/>
<reference evidence="7" key="1">
    <citation type="submission" date="2012-12" db="EMBL/GenBank/DDBJ databases">
        <authorList>
            <person name="Hellsten U."/>
            <person name="Grimwood J."/>
            <person name="Chapman J.A."/>
            <person name="Shapiro H."/>
            <person name="Aerts A."/>
            <person name="Otillar R.P."/>
            <person name="Terry A.Y."/>
            <person name="Boore J.L."/>
            <person name="Simakov O."/>
            <person name="Marletaz F."/>
            <person name="Cho S.-J."/>
            <person name="Edsinger-Gonzales E."/>
            <person name="Havlak P."/>
            <person name="Kuo D.-H."/>
            <person name="Larsson T."/>
            <person name="Lv J."/>
            <person name="Arendt D."/>
            <person name="Savage R."/>
            <person name="Osoegawa K."/>
            <person name="de Jong P."/>
            <person name="Lindberg D.R."/>
            <person name="Seaver E.C."/>
            <person name="Weisblat D.A."/>
            <person name="Putnam N.H."/>
            <person name="Grigoriev I.V."/>
            <person name="Rokhsar D.S."/>
        </authorList>
    </citation>
    <scope>NUCLEOTIDE SEQUENCE</scope>
</reference>